<dbReference type="AlphaFoldDB" id="A0A645H5Y2"/>
<accession>A0A645H5Y2</accession>
<sequence length="144" mass="16185">MIAAGRLSFAICQVQQPHLLQPLESGCQLWIKLFEDFLRSVDHLLHLGERLKRRPAQGIDSNVPWTQLRDSHVLPPLTLQFTNNGHDFGANGFMKPLAISRRIVKAPHLAEHVIPVVGKSGIICDLLTKLPQLIKDVLELFAFL</sequence>
<dbReference type="EMBL" id="VSSQ01087461">
    <property type="protein sequence ID" value="MPN34427.1"/>
    <property type="molecule type" value="Genomic_DNA"/>
</dbReference>
<proteinExistence type="predicted"/>
<evidence type="ECO:0000313" key="1">
    <source>
        <dbReference type="EMBL" id="MPN34427.1"/>
    </source>
</evidence>
<reference evidence="1" key="1">
    <citation type="submission" date="2019-08" db="EMBL/GenBank/DDBJ databases">
        <authorList>
            <person name="Kucharzyk K."/>
            <person name="Murdoch R.W."/>
            <person name="Higgins S."/>
            <person name="Loffler F."/>
        </authorList>
    </citation>
    <scope>NUCLEOTIDE SEQUENCE</scope>
</reference>
<gene>
    <name evidence="1" type="ORF">SDC9_181920</name>
</gene>
<organism evidence="1">
    <name type="scientific">bioreactor metagenome</name>
    <dbReference type="NCBI Taxonomy" id="1076179"/>
    <lineage>
        <taxon>unclassified sequences</taxon>
        <taxon>metagenomes</taxon>
        <taxon>ecological metagenomes</taxon>
    </lineage>
</organism>
<comment type="caution">
    <text evidence="1">The sequence shown here is derived from an EMBL/GenBank/DDBJ whole genome shotgun (WGS) entry which is preliminary data.</text>
</comment>
<protein>
    <submittedName>
        <fullName evidence="1">Uncharacterized protein</fullName>
    </submittedName>
</protein>
<name>A0A645H5Y2_9ZZZZ</name>